<feature type="compositionally biased region" description="Basic residues" evidence="1">
    <location>
        <begin position="404"/>
        <end position="415"/>
    </location>
</feature>
<reference evidence="4" key="1">
    <citation type="submission" date="2025-08" db="UniProtKB">
        <authorList>
            <consortium name="RefSeq"/>
        </authorList>
    </citation>
    <scope>IDENTIFICATION</scope>
</reference>
<accession>A0A7E5VJR9</accession>
<feature type="signal peptide" evidence="2">
    <location>
        <begin position="1"/>
        <end position="17"/>
    </location>
</feature>
<organism evidence="3 4">
    <name type="scientific">Trichoplusia ni</name>
    <name type="common">Cabbage looper</name>
    <dbReference type="NCBI Taxonomy" id="7111"/>
    <lineage>
        <taxon>Eukaryota</taxon>
        <taxon>Metazoa</taxon>
        <taxon>Ecdysozoa</taxon>
        <taxon>Arthropoda</taxon>
        <taxon>Hexapoda</taxon>
        <taxon>Insecta</taxon>
        <taxon>Pterygota</taxon>
        <taxon>Neoptera</taxon>
        <taxon>Endopterygota</taxon>
        <taxon>Lepidoptera</taxon>
        <taxon>Glossata</taxon>
        <taxon>Ditrysia</taxon>
        <taxon>Noctuoidea</taxon>
        <taxon>Noctuidae</taxon>
        <taxon>Plusiinae</taxon>
        <taxon>Trichoplusia</taxon>
    </lineage>
</organism>
<proteinExistence type="predicted"/>
<feature type="compositionally biased region" description="Basic residues" evidence="1">
    <location>
        <begin position="176"/>
        <end position="193"/>
    </location>
</feature>
<dbReference type="KEGG" id="tnl:113494412"/>
<keyword evidence="2" id="KW-0732">Signal</keyword>
<evidence type="ECO:0000313" key="4">
    <source>
        <dbReference type="RefSeq" id="XP_026728534.1"/>
    </source>
</evidence>
<feature type="compositionally biased region" description="Polar residues" evidence="1">
    <location>
        <begin position="342"/>
        <end position="356"/>
    </location>
</feature>
<gene>
    <name evidence="4" type="primary">LOC113494412</name>
</gene>
<feature type="region of interest" description="Disordered" evidence="1">
    <location>
        <begin position="1319"/>
        <end position="1346"/>
    </location>
</feature>
<feature type="compositionally biased region" description="Polar residues" evidence="1">
    <location>
        <begin position="231"/>
        <end position="241"/>
    </location>
</feature>
<sequence length="1346" mass="153597">MLLLLLLHLVIIHLLTARDGTVTDAPPRTGKEVAHVVRNVEKCPAVGYFFRRDTAPNAIEPGPCYLCFCQEENNAVCWKRDNRRCNVESFHYHGVGKRDTRIRRSPGFADLFFRDATRDLFNKNEKTECKPFESSFSDDCPPADWCIGCTVCDCDANGRWDCHVLSFCPDKKTKKKSKRKGAIRKVVSKKSVKSTKAPDRTTKKPSMASSAGKRISKQTKAVNKSRPKNPVRSTNNKNQPQKRLVKKSVPILRANITPKPQKIRSPLRYRRKSATKANSSKEMIIKRNVATHKPIDIKASKVNLEMEIAQKVMKKVMANLRKTMDTEMLNITKMANKVAQNNFQAKNVKKTSPTAKQSKKVNKRQIKKPQKKPVRSRYQLKPSKDKNKNKNKQNKKSPQQAPKKPYKKPASKPTRRPTPNNYVRNKRDLMEGNLQALSVIGTGNVTAPLTTSTAAYSIVPVTGNILPPADTNCSTKLDETTPIPENNKYYSYVVHDPKLETNTSTTKTEVSTQVNVTETVLNLIGKGLDQNRNIKNKSESSNYDDKKSTALSEISPEANEIKYSKWSHLKILKEKKLNYVSEKHRGLVKLISPANKSVLEDYKNKVHGRDIERKFNSRKFNLVKLLNHSKYKPSSVLILEHNTNVTTPNKTAGDLQSILSKLLGEFYRNSTISHNNAKKARKFSVIKYLKKIFNKLFRRKKASERFSKHQIIETLCDNFGPCRVSVKDKAQLKAKLDELDSETSKILKTVKIIKGLLKLVDLPKSMDSSVSTQESMRNDIQKLNSILKGNYLKGDSDPMTSTQLTQIEYIKKNTQDFVQSVNKFAALLNDIITILTKHDVNKTAPSNRALRYNHSDNKISQDENPFQSLKHLFIRYNLVQNSFMKKMYEQLNNFESKVNENPKVSDVKDLNNTVEIENFSRNIIQNLRKLKRLAQTLSFSGRSKRDTMRDDDAIEYLLMLMEYLLKQNNPLDAAPVNDGIDLLIDAIKNAPDIKPIKKKVLEYTPAPYVDVTTNSFVPVTETDNPLSDDGSHSDNAEIEKNSGEDSGRRKLEDTEDNLRTKIQENKVLAEMVAEEDKDPDDKYQYNRKTVLEKGEEYTERPYYNRAGYENVALEADNAVETTTQPIDFEMSEKIYKDDGLDNLNLDRQINLETNNLEKQVIDQRVDEKKFEVYAGDIDEESILSGGVLTSVSVRPSTATTEYATQAKRSRTKMRHLNLESIDSESIDKKSKLEWIEENFGREREKEMETGDPDDFNITTPRSVTYRTLSTATSEKADLSVLTKEIVDDDKRRKANLNAEDIIFKKQMDLLNSLDYGTEKAEFDESESKDGNVDERYPSDTFPTYFR</sequence>
<feature type="compositionally biased region" description="Basic and acidic residues" evidence="1">
    <location>
        <begin position="1029"/>
        <end position="1058"/>
    </location>
</feature>
<protein>
    <submittedName>
        <fullName evidence="4">Uncharacterized protein LOC113494412 isoform X1</fullName>
    </submittedName>
</protein>
<dbReference type="Proteomes" id="UP000322000">
    <property type="component" value="Chromosome 5"/>
</dbReference>
<evidence type="ECO:0000256" key="2">
    <source>
        <dbReference type="SAM" id="SignalP"/>
    </source>
</evidence>
<name>A0A7E5VJR9_TRINI</name>
<keyword evidence="3" id="KW-1185">Reference proteome</keyword>
<feature type="chain" id="PRO_5028866343" evidence="2">
    <location>
        <begin position="18"/>
        <end position="1346"/>
    </location>
</feature>
<feature type="compositionally biased region" description="Basic and acidic residues" evidence="1">
    <location>
        <begin position="1319"/>
        <end position="1337"/>
    </location>
</feature>
<evidence type="ECO:0000313" key="3">
    <source>
        <dbReference type="Proteomes" id="UP000322000"/>
    </source>
</evidence>
<feature type="region of interest" description="Disordered" evidence="1">
    <location>
        <begin position="1018"/>
        <end position="1058"/>
    </location>
</feature>
<feature type="region of interest" description="Disordered" evidence="1">
    <location>
        <begin position="342"/>
        <end position="426"/>
    </location>
</feature>
<evidence type="ECO:0000256" key="1">
    <source>
        <dbReference type="SAM" id="MobiDB-lite"/>
    </source>
</evidence>
<dbReference type="GeneID" id="113494412"/>
<dbReference type="RefSeq" id="XP_026728534.1">
    <property type="nucleotide sequence ID" value="XM_026872733.1"/>
</dbReference>
<feature type="compositionally biased region" description="Basic residues" evidence="1">
    <location>
        <begin position="357"/>
        <end position="375"/>
    </location>
</feature>
<feature type="region of interest" description="Disordered" evidence="1">
    <location>
        <begin position="176"/>
        <end position="245"/>
    </location>
</feature>
<dbReference type="InParanoid" id="A0A7E5VJR9"/>
<dbReference type="OrthoDB" id="7489891at2759"/>